<feature type="chain" id="PRO_5047123592" description="Secreted protein" evidence="1">
    <location>
        <begin position="18"/>
        <end position="126"/>
    </location>
</feature>
<proteinExistence type="predicted"/>
<name>A0ABP0UXL1_9BRYO</name>
<feature type="signal peptide" evidence="1">
    <location>
        <begin position="1"/>
        <end position="17"/>
    </location>
</feature>
<evidence type="ECO:0000256" key="1">
    <source>
        <dbReference type="SAM" id="SignalP"/>
    </source>
</evidence>
<organism evidence="2 3">
    <name type="scientific">Sphagnum troendelagicum</name>
    <dbReference type="NCBI Taxonomy" id="128251"/>
    <lineage>
        <taxon>Eukaryota</taxon>
        <taxon>Viridiplantae</taxon>
        <taxon>Streptophyta</taxon>
        <taxon>Embryophyta</taxon>
        <taxon>Bryophyta</taxon>
        <taxon>Sphagnophytina</taxon>
        <taxon>Sphagnopsida</taxon>
        <taxon>Sphagnales</taxon>
        <taxon>Sphagnaceae</taxon>
        <taxon>Sphagnum</taxon>
    </lineage>
</organism>
<evidence type="ECO:0000313" key="2">
    <source>
        <dbReference type="EMBL" id="CAK9231671.1"/>
    </source>
</evidence>
<protein>
    <recommendedName>
        <fullName evidence="4">Secreted protein</fullName>
    </recommendedName>
</protein>
<reference evidence="2" key="1">
    <citation type="submission" date="2024-02" db="EMBL/GenBank/DDBJ databases">
        <authorList>
            <consortium name="ELIXIR-Norway"/>
            <consortium name="Elixir Norway"/>
        </authorList>
    </citation>
    <scope>NUCLEOTIDE SEQUENCE</scope>
</reference>
<keyword evidence="3" id="KW-1185">Reference proteome</keyword>
<sequence length="126" mass="13881">MLFSWSLLTGHLPLSSLEQVGGFANASSMPEVVASTWQSLNLGLVNGVSSSSSPSLKDASYSCLCEGTVWRIRVLHIGAIHSRQVKVKHHFSLPATRLRRLCETFAWLLSMRIGIINLSIVTCLHY</sequence>
<evidence type="ECO:0000313" key="3">
    <source>
        <dbReference type="Proteomes" id="UP001497512"/>
    </source>
</evidence>
<accession>A0ABP0UXL1</accession>
<dbReference type="EMBL" id="OZ019899">
    <property type="protein sequence ID" value="CAK9231671.1"/>
    <property type="molecule type" value="Genomic_DNA"/>
</dbReference>
<gene>
    <name evidence="2" type="ORF">CSSPTR1EN2_LOCUS20850</name>
</gene>
<keyword evidence="1" id="KW-0732">Signal</keyword>
<dbReference type="Proteomes" id="UP001497512">
    <property type="component" value="Chromosome 7"/>
</dbReference>
<evidence type="ECO:0008006" key="4">
    <source>
        <dbReference type="Google" id="ProtNLM"/>
    </source>
</evidence>